<dbReference type="GO" id="GO:0043565">
    <property type="term" value="F:sequence-specific DNA binding"/>
    <property type="evidence" value="ECO:0007669"/>
    <property type="project" value="InterPro"/>
</dbReference>
<dbReference type="EMBL" id="PDKJ01000014">
    <property type="protein sequence ID" value="RXJ66496.1"/>
    <property type="molecule type" value="Genomic_DNA"/>
</dbReference>
<protein>
    <submittedName>
        <fullName evidence="6">AraC family transcriptional regulator</fullName>
    </submittedName>
</protein>
<dbReference type="GO" id="GO:0003700">
    <property type="term" value="F:DNA-binding transcription factor activity"/>
    <property type="evidence" value="ECO:0007669"/>
    <property type="project" value="InterPro"/>
</dbReference>
<comment type="caution">
    <text evidence="6">The sequence shown here is derived from an EMBL/GenBank/DDBJ whole genome shotgun (WGS) entry which is preliminary data.</text>
</comment>
<keyword evidence="2" id="KW-0238">DNA-binding</keyword>
<evidence type="ECO:0000313" key="7">
    <source>
        <dbReference type="Proteomes" id="UP000289758"/>
    </source>
</evidence>
<proteinExistence type="predicted"/>
<evidence type="ECO:0000313" key="6">
    <source>
        <dbReference type="EMBL" id="RXK05478.1"/>
    </source>
</evidence>
<sequence length="258" mass="30502">MKATIFKDENIPFVEFRYVENIPDCTKMHLHEQITLTAIKRGSLNLSFNKYSFELLPEEIAIINRDIPHCATINKKAKDGYVLYLDEKYLLDNGLQCEFSYELIKDVKFYNDFINLYNSLLDNKASVLEKKENILFFCDSIFSLKEEKILEKKFNLSDKIKEYLDLYYLDDISLEELAQKFQISVVHLIRVFKNDFGLPIHSYILNKKVHKAKELLLNNMPIIEVAQNSGFFDQSHLNRSFKRIFQLTPKQFQKNIKC</sequence>
<dbReference type="Gene3D" id="1.10.10.60">
    <property type="entry name" value="Homeodomain-like"/>
    <property type="match status" value="2"/>
</dbReference>
<dbReference type="Proteomes" id="UP000290172">
    <property type="component" value="Unassembled WGS sequence"/>
</dbReference>
<dbReference type="Proteomes" id="UP000289758">
    <property type="component" value="Unassembled WGS sequence"/>
</dbReference>
<dbReference type="OrthoDB" id="112032at2"/>
<dbReference type="InterPro" id="IPR018062">
    <property type="entry name" value="HTH_AraC-typ_CS"/>
</dbReference>
<evidence type="ECO:0000313" key="5">
    <source>
        <dbReference type="EMBL" id="RXJ66496.1"/>
    </source>
</evidence>
<dbReference type="SMART" id="SM00342">
    <property type="entry name" value="HTH_ARAC"/>
    <property type="match status" value="1"/>
</dbReference>
<dbReference type="PANTHER" id="PTHR43280">
    <property type="entry name" value="ARAC-FAMILY TRANSCRIPTIONAL REGULATOR"/>
    <property type="match status" value="1"/>
</dbReference>
<dbReference type="Pfam" id="PF12833">
    <property type="entry name" value="HTH_18"/>
    <property type="match status" value="1"/>
</dbReference>
<dbReference type="InterPro" id="IPR009057">
    <property type="entry name" value="Homeodomain-like_sf"/>
</dbReference>
<dbReference type="SUPFAM" id="SSF46689">
    <property type="entry name" value="Homeodomain-like"/>
    <property type="match status" value="2"/>
</dbReference>
<keyword evidence="1" id="KW-0805">Transcription regulation</keyword>
<dbReference type="PANTHER" id="PTHR43280:SF2">
    <property type="entry name" value="HTH-TYPE TRANSCRIPTIONAL REGULATOR EXSA"/>
    <property type="match status" value="1"/>
</dbReference>
<evidence type="ECO:0000313" key="8">
    <source>
        <dbReference type="Proteomes" id="UP000290172"/>
    </source>
</evidence>
<dbReference type="PROSITE" id="PS01124">
    <property type="entry name" value="HTH_ARAC_FAMILY_2"/>
    <property type="match status" value="1"/>
</dbReference>
<name>A0A4Q1AQB5_9BACT</name>
<gene>
    <name evidence="6" type="ORF">CRV07_08175</name>
    <name evidence="5" type="ORF">CRV08_12825</name>
</gene>
<reference evidence="7 8" key="1">
    <citation type="submission" date="2017-10" db="EMBL/GenBank/DDBJ databases">
        <title>Genomics of the genus Arcobacter.</title>
        <authorList>
            <person name="Perez-Cataluna A."/>
            <person name="Figueras M.J."/>
        </authorList>
    </citation>
    <scope>NUCLEOTIDE SEQUENCE [LARGE SCALE GENOMIC DNA]</scope>
    <source>
        <strain evidence="6 7">CECT 8441</strain>
        <strain evidence="5 8">CECT 8993</strain>
    </source>
</reference>
<dbReference type="EMBL" id="PDKK01000006">
    <property type="protein sequence ID" value="RXK05478.1"/>
    <property type="molecule type" value="Genomic_DNA"/>
</dbReference>
<organism evidence="6 7">
    <name type="scientific">Halarcobacter ebronensis</name>
    <dbReference type="NCBI Taxonomy" id="1462615"/>
    <lineage>
        <taxon>Bacteria</taxon>
        <taxon>Pseudomonadati</taxon>
        <taxon>Campylobacterota</taxon>
        <taxon>Epsilonproteobacteria</taxon>
        <taxon>Campylobacterales</taxon>
        <taxon>Arcobacteraceae</taxon>
        <taxon>Halarcobacter</taxon>
    </lineage>
</organism>
<dbReference type="PROSITE" id="PS00041">
    <property type="entry name" value="HTH_ARAC_FAMILY_1"/>
    <property type="match status" value="1"/>
</dbReference>
<keyword evidence="7" id="KW-1185">Reference proteome</keyword>
<dbReference type="InterPro" id="IPR018060">
    <property type="entry name" value="HTH_AraC"/>
</dbReference>
<evidence type="ECO:0000256" key="2">
    <source>
        <dbReference type="ARBA" id="ARBA00023125"/>
    </source>
</evidence>
<accession>A0A4Q1AQB5</accession>
<feature type="domain" description="HTH araC/xylS-type" evidence="4">
    <location>
        <begin position="158"/>
        <end position="255"/>
    </location>
</feature>
<evidence type="ECO:0000256" key="1">
    <source>
        <dbReference type="ARBA" id="ARBA00023015"/>
    </source>
</evidence>
<evidence type="ECO:0000256" key="3">
    <source>
        <dbReference type="ARBA" id="ARBA00023163"/>
    </source>
</evidence>
<keyword evidence="3" id="KW-0804">Transcription</keyword>
<dbReference type="AlphaFoldDB" id="A0A4Q1AQB5"/>
<dbReference type="RefSeq" id="WP_128982748.1">
    <property type="nucleotide sequence ID" value="NZ_CP053836.1"/>
</dbReference>
<evidence type="ECO:0000259" key="4">
    <source>
        <dbReference type="PROSITE" id="PS01124"/>
    </source>
</evidence>